<dbReference type="AlphaFoldDB" id="A0A1V4JYC7"/>
<dbReference type="Proteomes" id="UP000190648">
    <property type="component" value="Unassembled WGS sequence"/>
</dbReference>
<gene>
    <name evidence="2" type="ORF">AV530_016302</name>
</gene>
<dbReference type="EMBL" id="LSYS01005643">
    <property type="protein sequence ID" value="OPJ76657.1"/>
    <property type="molecule type" value="Genomic_DNA"/>
</dbReference>
<evidence type="ECO:0000256" key="1">
    <source>
        <dbReference type="SAM" id="MobiDB-lite"/>
    </source>
</evidence>
<comment type="caution">
    <text evidence="2">The sequence shown here is derived from an EMBL/GenBank/DDBJ whole genome shotgun (WGS) entry which is preliminary data.</text>
</comment>
<proteinExistence type="predicted"/>
<name>A0A1V4JYC7_PATFA</name>
<sequence length="72" mass="8207">MKQGPETCSTDCRHFVDGRWEKPELTQSLKSSGLLPVRNSISRSSPDRPMEKGNFNNWGHHIPAMPLYSPRL</sequence>
<evidence type="ECO:0000313" key="3">
    <source>
        <dbReference type="Proteomes" id="UP000190648"/>
    </source>
</evidence>
<evidence type="ECO:0000313" key="2">
    <source>
        <dbReference type="EMBL" id="OPJ76657.1"/>
    </source>
</evidence>
<accession>A0A1V4JYC7</accession>
<feature type="region of interest" description="Disordered" evidence="1">
    <location>
        <begin position="32"/>
        <end position="72"/>
    </location>
</feature>
<organism evidence="2 3">
    <name type="scientific">Patagioenas fasciata monilis</name>
    <dbReference type="NCBI Taxonomy" id="372326"/>
    <lineage>
        <taxon>Eukaryota</taxon>
        <taxon>Metazoa</taxon>
        <taxon>Chordata</taxon>
        <taxon>Craniata</taxon>
        <taxon>Vertebrata</taxon>
        <taxon>Euteleostomi</taxon>
        <taxon>Archelosauria</taxon>
        <taxon>Archosauria</taxon>
        <taxon>Dinosauria</taxon>
        <taxon>Saurischia</taxon>
        <taxon>Theropoda</taxon>
        <taxon>Coelurosauria</taxon>
        <taxon>Aves</taxon>
        <taxon>Neognathae</taxon>
        <taxon>Neoaves</taxon>
        <taxon>Columbimorphae</taxon>
        <taxon>Columbiformes</taxon>
        <taxon>Columbidae</taxon>
        <taxon>Patagioenas</taxon>
    </lineage>
</organism>
<reference evidence="2 3" key="1">
    <citation type="submission" date="2016-02" db="EMBL/GenBank/DDBJ databases">
        <title>Band-tailed pigeon sequencing and assembly.</title>
        <authorList>
            <person name="Soares A.E."/>
            <person name="Novak B.J."/>
            <person name="Rice E.S."/>
            <person name="O'Connell B."/>
            <person name="Chang D."/>
            <person name="Weber S."/>
            <person name="Shapiro B."/>
        </authorList>
    </citation>
    <scope>NUCLEOTIDE SEQUENCE [LARGE SCALE GENOMIC DNA]</scope>
    <source>
        <strain evidence="2">BTP2013</strain>
        <tissue evidence="2">Blood</tissue>
    </source>
</reference>
<protein>
    <submittedName>
        <fullName evidence="2">Uncharacterized protein</fullName>
    </submittedName>
</protein>
<keyword evidence="3" id="KW-1185">Reference proteome</keyword>